<keyword evidence="5" id="KW-1003">Cell membrane</keyword>
<proteinExistence type="inferred from homology"/>
<sequence length="587" mass="62790">MDESRVGGNAAVGVPGALSNQPPGPSSVPEQAGAGEGGADAVGAPGSARKQATRNYELDRTISYTKHQQGRVRRLTVAVVVDDLSSINPESGEAVRTPWDQNELQRLRILVQDAVGFSALRGDSVNVVNTPFVAEEPIVTEDAPIWKQDWIWDIVKQAMAVIFVLVLVFGILRPILRNLATAGTAGNVAGLGAAGDVSAELAGLDGADFSSDSVTFGSDDELLPTPNESFDYQLNAIRSMVAEDPARVAQAVKQWVDQGGGEIDKAAILLISLGETDAAEILKHMGPKEVQMIGEAMAQLNNVPQTKVESVIGDFMGLVSDQTGIGINNDIYIRSMLNQALGEEKAKTLLDRILMSTNTSGLDTLRWMEPRQIAEIIRYEHPQIQAVVVAYLEPDAAAGVLGCFDEKQRLDILMRVAALDRIQPQALQELNDILERQFAGAGGSSTATLGGVKSAANIMNFIDSSIEVELMESIKESDEYLASSISDLMFVFDNLLDVEDMGIQAILREVSTDVLVVALKGADVALQDKVFKNMSKRAAELLKDDLEAKGPVRVSDVEGAQKEVLTIARKLADDGEIILGGGGEAMV</sequence>
<evidence type="ECO:0000256" key="7">
    <source>
        <dbReference type="ARBA" id="ARBA00022779"/>
    </source>
</evidence>
<feature type="compositionally biased region" description="Low complexity" evidence="10">
    <location>
        <begin position="1"/>
        <end position="17"/>
    </location>
</feature>
<evidence type="ECO:0000256" key="10">
    <source>
        <dbReference type="SAM" id="MobiDB-lite"/>
    </source>
</evidence>
<dbReference type="FunFam" id="1.10.220.30:FF:000001">
    <property type="entry name" value="Flagellar motor switch protein FliG"/>
    <property type="match status" value="1"/>
</dbReference>
<dbReference type="OrthoDB" id="8300447at2759"/>
<dbReference type="InterPro" id="IPR032779">
    <property type="entry name" value="FliG_M"/>
</dbReference>
<evidence type="ECO:0000256" key="9">
    <source>
        <dbReference type="ARBA" id="ARBA00023143"/>
    </source>
</evidence>
<evidence type="ECO:0000256" key="6">
    <source>
        <dbReference type="ARBA" id="ARBA00022500"/>
    </source>
</evidence>
<dbReference type="InterPro" id="IPR000090">
    <property type="entry name" value="Flg_Motor_Flig"/>
</dbReference>
<evidence type="ECO:0000256" key="5">
    <source>
        <dbReference type="ARBA" id="ARBA00022475"/>
    </source>
</evidence>
<keyword evidence="8" id="KW-0472">Membrane</keyword>
<feature type="domain" description="Flagellar M-ring C-terminal" evidence="12">
    <location>
        <begin position="8"/>
        <end position="132"/>
    </location>
</feature>
<dbReference type="Pfam" id="PF14842">
    <property type="entry name" value="FliG_N"/>
    <property type="match status" value="1"/>
</dbReference>
<dbReference type="GO" id="GO:0005886">
    <property type="term" value="C:plasma membrane"/>
    <property type="evidence" value="ECO:0007669"/>
    <property type="project" value="UniProtKB-SubCell"/>
</dbReference>
<dbReference type="InterPro" id="IPR013556">
    <property type="entry name" value="Flag_M-ring_C"/>
</dbReference>
<accession>A0A7R8ZT19</accession>
<dbReference type="AlphaFoldDB" id="A0A7R8ZT19"/>
<evidence type="ECO:0000256" key="3">
    <source>
        <dbReference type="ARBA" id="ARBA00010299"/>
    </source>
</evidence>
<evidence type="ECO:0000259" key="11">
    <source>
        <dbReference type="Pfam" id="PF01706"/>
    </source>
</evidence>
<evidence type="ECO:0000256" key="2">
    <source>
        <dbReference type="ARBA" id="ARBA00004413"/>
    </source>
</evidence>
<feature type="domain" description="Flagellar motor switch protein FliG N-terminal" evidence="14">
    <location>
        <begin position="263"/>
        <end position="360"/>
    </location>
</feature>
<keyword evidence="6" id="KW-0145">Chemotaxis</keyword>
<evidence type="ECO:0000313" key="15">
    <source>
        <dbReference type="EMBL" id="CAD7235904.1"/>
    </source>
</evidence>
<dbReference type="InterPro" id="IPR028263">
    <property type="entry name" value="FliG_N"/>
</dbReference>
<organism evidence="15">
    <name type="scientific">Cyprideis torosa</name>
    <dbReference type="NCBI Taxonomy" id="163714"/>
    <lineage>
        <taxon>Eukaryota</taxon>
        <taxon>Metazoa</taxon>
        <taxon>Ecdysozoa</taxon>
        <taxon>Arthropoda</taxon>
        <taxon>Crustacea</taxon>
        <taxon>Oligostraca</taxon>
        <taxon>Ostracoda</taxon>
        <taxon>Podocopa</taxon>
        <taxon>Podocopida</taxon>
        <taxon>Cytherocopina</taxon>
        <taxon>Cytheroidea</taxon>
        <taxon>Cytherideidae</taxon>
        <taxon>Cyprideis</taxon>
    </lineage>
</organism>
<evidence type="ECO:0000256" key="4">
    <source>
        <dbReference type="ARBA" id="ARBA00021870"/>
    </source>
</evidence>
<dbReference type="NCBIfam" id="TIGR00207">
    <property type="entry name" value="fliG"/>
    <property type="match status" value="1"/>
</dbReference>
<feature type="region of interest" description="Disordered" evidence="10">
    <location>
        <begin position="1"/>
        <end position="54"/>
    </location>
</feature>
<feature type="non-terminal residue" evidence="15">
    <location>
        <position position="1"/>
    </location>
</feature>
<evidence type="ECO:0000259" key="14">
    <source>
        <dbReference type="Pfam" id="PF14842"/>
    </source>
</evidence>
<evidence type="ECO:0000256" key="1">
    <source>
        <dbReference type="ARBA" id="ARBA00004117"/>
    </source>
</evidence>
<dbReference type="InterPro" id="IPR023087">
    <property type="entry name" value="Flg_Motor_Flig_C"/>
</dbReference>
<feature type="domain" description="Flagellar motor switch protein FliG C-terminal" evidence="11">
    <location>
        <begin position="472"/>
        <end position="579"/>
    </location>
</feature>
<dbReference type="PRINTS" id="PR00954">
    <property type="entry name" value="FLGMOTORFLIG"/>
</dbReference>
<gene>
    <name evidence="15" type="ORF">CTOB1V02_LOCUS13719</name>
</gene>
<evidence type="ECO:0000259" key="13">
    <source>
        <dbReference type="Pfam" id="PF14841"/>
    </source>
</evidence>
<reference evidence="15" key="1">
    <citation type="submission" date="2020-11" db="EMBL/GenBank/DDBJ databases">
        <authorList>
            <person name="Tran Van P."/>
        </authorList>
    </citation>
    <scope>NUCLEOTIDE SEQUENCE</scope>
</reference>
<keyword evidence="7" id="KW-0283">Flagellar rotation</keyword>
<evidence type="ECO:0000256" key="8">
    <source>
        <dbReference type="ARBA" id="ARBA00023136"/>
    </source>
</evidence>
<dbReference type="InterPro" id="IPR011002">
    <property type="entry name" value="FliG_a-hlx"/>
</dbReference>
<dbReference type="SUPFAM" id="SSF48029">
    <property type="entry name" value="FliG"/>
    <property type="match status" value="2"/>
</dbReference>
<dbReference type="EMBL" id="OB675343">
    <property type="protein sequence ID" value="CAD7235904.1"/>
    <property type="molecule type" value="Genomic_DNA"/>
</dbReference>
<comment type="subcellular location">
    <subcellularLocation>
        <location evidence="1">Bacterial flagellum basal body</location>
    </subcellularLocation>
    <subcellularLocation>
        <location evidence="2">Cell membrane</location>
        <topology evidence="2">Peripheral membrane protein</topology>
        <orientation evidence="2">Cytoplasmic side</orientation>
    </subcellularLocation>
</comment>
<evidence type="ECO:0000259" key="12">
    <source>
        <dbReference type="Pfam" id="PF08345"/>
    </source>
</evidence>
<dbReference type="GO" id="GO:0006935">
    <property type="term" value="P:chemotaxis"/>
    <property type="evidence" value="ECO:0007669"/>
    <property type="project" value="UniProtKB-KW"/>
</dbReference>
<dbReference type="GO" id="GO:0003774">
    <property type="term" value="F:cytoskeletal motor activity"/>
    <property type="evidence" value="ECO:0007669"/>
    <property type="project" value="InterPro"/>
</dbReference>
<feature type="domain" description="Flagellar motor switch protein FliG middle" evidence="13">
    <location>
        <begin position="370"/>
        <end position="442"/>
    </location>
</feature>
<dbReference type="Pfam" id="PF01706">
    <property type="entry name" value="FliG_C"/>
    <property type="match status" value="1"/>
</dbReference>
<name>A0A7R8ZT19_9CRUS</name>
<dbReference type="Pfam" id="PF08345">
    <property type="entry name" value="YscJ_FliF_C"/>
    <property type="match status" value="1"/>
</dbReference>
<comment type="similarity">
    <text evidence="3">Belongs to the FliG family.</text>
</comment>
<protein>
    <recommendedName>
        <fullName evidence="4">Flagellar motor switch protein FliG</fullName>
    </recommendedName>
</protein>
<dbReference type="Pfam" id="PF14841">
    <property type="entry name" value="FliG_M"/>
    <property type="match status" value="1"/>
</dbReference>
<dbReference type="Gene3D" id="1.10.220.30">
    <property type="match status" value="3"/>
</dbReference>
<keyword evidence="9" id="KW-0975">Bacterial flagellum</keyword>
<dbReference type="PANTHER" id="PTHR30534">
    <property type="entry name" value="FLAGELLAR MOTOR SWITCH PROTEIN FLIG"/>
    <property type="match status" value="1"/>
</dbReference>
<dbReference type="PANTHER" id="PTHR30534:SF0">
    <property type="entry name" value="FLAGELLAR MOTOR SWITCH PROTEIN FLIG"/>
    <property type="match status" value="1"/>
</dbReference>